<dbReference type="SUPFAM" id="SSF53067">
    <property type="entry name" value="Actin-like ATPase domain"/>
    <property type="match status" value="1"/>
</dbReference>
<evidence type="ECO:0000313" key="2">
    <source>
        <dbReference type="Proteomes" id="UP000529652"/>
    </source>
</evidence>
<dbReference type="InterPro" id="IPR043129">
    <property type="entry name" value="ATPase_NBD"/>
</dbReference>
<proteinExistence type="predicted"/>
<dbReference type="CDD" id="cd24068">
    <property type="entry name" value="ASKHA_NBD_ROK_FnNanK-like"/>
    <property type="match status" value="1"/>
</dbReference>
<protein>
    <submittedName>
        <fullName evidence="1">NBD/HSP70 family sugar kinase</fullName>
    </submittedName>
</protein>
<dbReference type="Proteomes" id="UP000529652">
    <property type="component" value="Unassembled WGS sequence"/>
</dbReference>
<dbReference type="RefSeq" id="WP_011601258.1">
    <property type="nucleotide sequence ID" value="NZ_CAXOVK010000001.1"/>
</dbReference>
<dbReference type="GO" id="GO:0016301">
    <property type="term" value="F:kinase activity"/>
    <property type="evidence" value="ECO:0007669"/>
    <property type="project" value="UniProtKB-KW"/>
</dbReference>
<comment type="caution">
    <text evidence="1">The sequence shown here is derived from an EMBL/GenBank/DDBJ whole genome shotgun (WGS) entry which is preliminary data.</text>
</comment>
<reference evidence="1 2" key="1">
    <citation type="submission" date="2020-08" db="EMBL/GenBank/DDBJ databases">
        <title>Genomic Encyclopedia of Type Strains, Phase IV (KMG-IV): sequencing the most valuable type-strain genomes for metagenomic binning, comparative biology and taxonomic classification.</title>
        <authorList>
            <person name="Goeker M."/>
        </authorList>
    </citation>
    <scope>NUCLEOTIDE SEQUENCE [LARGE SCALE GENOMIC DNA]</scope>
    <source>
        <strain evidence="1 2">DSM 10508</strain>
    </source>
</reference>
<sequence length="312" mass="34242">MKHYLAIDIGGTNTKYSLADSSGVFFDKNEISTGTTSDELVNTLVNLINAYKESSNIAGVAICIPGFVDLKGNVIRVNAISGFVNYPLKERLESLTGVSTEIENDANCVALAEKFKGNAIDSNDFIAITLGTGIGAGIFTNGKLLRGSSFMSGEVGFMITRGISNNIPFNCRWEAISSVSALRKRVAMRLEKPLKEVSGECVFDLAENGNIHAKNEVDRFFENLSFGIFNLTFILNPEKILIGGGISARSDLIDRIYEKLENLWSLEMAFVNNNNIKNLVTLEPTKFNNESGKIGALYHYFTCKKQNNPSFD</sequence>
<dbReference type="Gene3D" id="3.30.420.40">
    <property type="match status" value="2"/>
</dbReference>
<keyword evidence="1" id="KW-0418">Kinase</keyword>
<dbReference type="PANTHER" id="PTHR18964:SF165">
    <property type="entry name" value="BETA-GLUCOSIDE KINASE"/>
    <property type="match status" value="1"/>
</dbReference>
<gene>
    <name evidence="1" type="ORF">HNP63_000014</name>
</gene>
<dbReference type="InterPro" id="IPR000600">
    <property type="entry name" value="ROK"/>
</dbReference>
<organism evidence="1 2">
    <name type="scientific">Borreliella afzelii</name>
    <name type="common">Borrelia afzelii</name>
    <dbReference type="NCBI Taxonomy" id="29518"/>
    <lineage>
        <taxon>Bacteria</taxon>
        <taxon>Pseudomonadati</taxon>
        <taxon>Spirochaetota</taxon>
        <taxon>Spirochaetia</taxon>
        <taxon>Spirochaetales</taxon>
        <taxon>Borreliaceae</taxon>
        <taxon>Borreliella</taxon>
    </lineage>
</organism>
<name>A0AB34YZ71_BORAF</name>
<dbReference type="PANTHER" id="PTHR18964">
    <property type="entry name" value="ROK (REPRESSOR, ORF, KINASE) FAMILY"/>
    <property type="match status" value="1"/>
</dbReference>
<accession>A0AB34YZ71</accession>
<dbReference type="GeneID" id="76832372"/>
<dbReference type="EMBL" id="JACHGM010000001">
    <property type="protein sequence ID" value="MBB5140632.1"/>
    <property type="molecule type" value="Genomic_DNA"/>
</dbReference>
<dbReference type="AlphaFoldDB" id="A0AB34YZ71"/>
<keyword evidence="1" id="KW-0808">Transferase</keyword>
<dbReference type="Pfam" id="PF00480">
    <property type="entry name" value="ROK"/>
    <property type="match status" value="1"/>
</dbReference>
<evidence type="ECO:0000313" key="1">
    <source>
        <dbReference type="EMBL" id="MBB5140632.1"/>
    </source>
</evidence>